<gene>
    <name evidence="4" type="ORF">STSP1_00022</name>
</gene>
<dbReference type="Proteomes" id="UP000193334">
    <property type="component" value="Chromosome"/>
</dbReference>
<keyword evidence="2" id="KW-1015">Disulfide bond</keyword>
<dbReference type="PANTHER" id="PTHR47635:SF2">
    <property type="entry name" value="LAMG-LIKE JELLYROLL FOLD DOMAIN-CONTAINING PROTEIN"/>
    <property type="match status" value="1"/>
</dbReference>
<protein>
    <submittedName>
        <fullName evidence="4">Laminin G domain protein</fullName>
    </submittedName>
</protein>
<dbReference type="InterPro" id="IPR013320">
    <property type="entry name" value="ConA-like_dom_sf"/>
</dbReference>
<evidence type="ECO:0000256" key="1">
    <source>
        <dbReference type="ARBA" id="ARBA00022729"/>
    </source>
</evidence>
<keyword evidence="1" id="KW-0732">Signal</keyword>
<evidence type="ECO:0000313" key="5">
    <source>
        <dbReference type="Proteomes" id="UP000193334"/>
    </source>
</evidence>
<dbReference type="PANTHER" id="PTHR47635">
    <property type="entry name" value="CUB DOMAIN-CONTAINING PROTEIN"/>
    <property type="match status" value="1"/>
</dbReference>
<evidence type="ECO:0000259" key="3">
    <source>
        <dbReference type="SMART" id="SM00560"/>
    </source>
</evidence>
<dbReference type="EMBL" id="CP021023">
    <property type="protein sequence ID" value="ARN55662.1"/>
    <property type="molecule type" value="Genomic_DNA"/>
</dbReference>
<dbReference type="STRING" id="1941349.STSP1_00022"/>
<name>A0A1W6LIT4_9BACT</name>
<dbReference type="InterPro" id="IPR006558">
    <property type="entry name" value="LamG-like"/>
</dbReference>
<evidence type="ECO:0000313" key="4">
    <source>
        <dbReference type="EMBL" id="ARN55662.1"/>
    </source>
</evidence>
<dbReference type="Gene3D" id="2.60.120.200">
    <property type="match status" value="2"/>
</dbReference>
<feature type="domain" description="LamG-like jellyroll fold" evidence="3">
    <location>
        <begin position="432"/>
        <end position="547"/>
    </location>
</feature>
<dbReference type="SMART" id="SM00560">
    <property type="entry name" value="LamGL"/>
    <property type="match status" value="1"/>
</dbReference>
<organism evidence="4 5">
    <name type="scientific">Sedimentisphaera salicampi</name>
    <dbReference type="NCBI Taxonomy" id="1941349"/>
    <lineage>
        <taxon>Bacteria</taxon>
        <taxon>Pseudomonadati</taxon>
        <taxon>Planctomycetota</taxon>
        <taxon>Phycisphaerae</taxon>
        <taxon>Sedimentisphaerales</taxon>
        <taxon>Sedimentisphaeraceae</taxon>
        <taxon>Sedimentisphaera</taxon>
    </lineage>
</organism>
<proteinExistence type="predicted"/>
<dbReference type="Gene3D" id="2.60.40.10">
    <property type="entry name" value="Immunoglobulins"/>
    <property type="match status" value="1"/>
</dbReference>
<sequence>MFCFKEADVRFLISIFVLFAAAGLNADISDGLSGAWMFENFASGEVRDYSGNNAAGITKGNPEDCGGYISGGIELDGFDDYINAPSFSMNTQNATFCAWIKTHSIPNWWVSIINTHKASGKCGLAFYKKQNQLAYYWNDSKYSFDSGLEIPLNQWVFTAVVIAPQSAVLYVKPQGGQLAKAVNLDSHSFCTLSGVMIGRDSAPGWGDGERRFDGCIDEVRIYSRSLPESEIIQLSDMSRCWNYPPLVYASDSQIAYLGESKPFACSFEDDGRPFIGGCGDLTQGTSFQKSFLWSKLSGPGSVSFTAPSQQSTEAVFSETGNYQIQIEVSDGPSGVPADIYGKTGSEVIDVDVVSESEKKLAADYRFQQQPDEAAVDSAGLNDWAARLEFGSSFQTHCNAPENGKGVGFMPGEDSVFEIQPQPAGASEISGIKEATVCVWIMPLTVSEGNGKVCFSAKSSSGNTFTLQGSTPLSYSQWHHIAAVYDAVQGQMRIYVNGSLDASAEIPPAALSSEWYEPLIGSGGSGKRENFVGCIDKLQIFNYALSGQEIVSQIECSEFVFAGLNGEADISGRFNLPDCRVNLFDYAMFSENWLTESLSPADFNEDSHTDIADLAVLAENWLFCKDPQDTNCLQHFGF</sequence>
<dbReference type="AlphaFoldDB" id="A0A1W6LIT4"/>
<accession>A0A1W6LIT4</accession>
<dbReference type="SUPFAM" id="SSF49899">
    <property type="entry name" value="Concanavalin A-like lectins/glucanases"/>
    <property type="match status" value="2"/>
</dbReference>
<evidence type="ECO:0000256" key="2">
    <source>
        <dbReference type="ARBA" id="ARBA00023157"/>
    </source>
</evidence>
<dbReference type="KEGG" id="pbp:STSP1_00022"/>
<reference evidence="5" key="1">
    <citation type="submission" date="2017-04" db="EMBL/GenBank/DDBJ databases">
        <title>Comparative genomics and description of representatives of a novel lineage of planctomycetes thriving in anoxic sediments.</title>
        <authorList>
            <person name="Spring S."/>
            <person name="Bunk B."/>
            <person name="Sproer C."/>
        </authorList>
    </citation>
    <scope>NUCLEOTIDE SEQUENCE [LARGE SCALE GENOMIC DNA]</scope>
    <source>
        <strain evidence="5">ST-PulAB-D4</strain>
    </source>
</reference>
<dbReference type="Pfam" id="PF13385">
    <property type="entry name" value="Laminin_G_3"/>
    <property type="match status" value="2"/>
</dbReference>
<dbReference type="InterPro" id="IPR013783">
    <property type="entry name" value="Ig-like_fold"/>
</dbReference>
<keyword evidence="5" id="KW-1185">Reference proteome</keyword>